<dbReference type="STRING" id="49451.A0A0M9UMR8"/>
<dbReference type="Gene3D" id="3.30.70.330">
    <property type="match status" value="1"/>
</dbReference>
<keyword evidence="1" id="KW-0507">mRNA processing</keyword>
<evidence type="ECO:0000256" key="3">
    <source>
        <dbReference type="ARBA" id="ARBA00023187"/>
    </source>
</evidence>
<dbReference type="EMBL" id="MJEQ01000148">
    <property type="protein sequence ID" value="OIT39032.1"/>
    <property type="molecule type" value="Genomic_DNA"/>
</dbReference>
<evidence type="ECO:0000313" key="8">
    <source>
        <dbReference type="EMBL" id="OIT39032.1"/>
    </source>
</evidence>
<dbReference type="SMART" id="SM00360">
    <property type="entry name" value="RRM"/>
    <property type="match status" value="1"/>
</dbReference>
<dbReference type="SUPFAM" id="SSF54928">
    <property type="entry name" value="RNA-binding domain, RBD"/>
    <property type="match status" value="1"/>
</dbReference>
<reference evidence="7" key="1">
    <citation type="journal article" date="2015" name="Plant J.">
        <title>Insect herbivory elicits genome-wide alternative splicing responses in Nicotiana attenuata.</title>
        <authorList>
            <person name="Ling Z."/>
            <person name="Zhou W."/>
            <person name="Baldwin I.T."/>
            <person name="Xu S."/>
        </authorList>
    </citation>
    <scope>NUCLEOTIDE SEQUENCE</scope>
</reference>
<feature type="compositionally biased region" description="Basic and acidic residues" evidence="5">
    <location>
        <begin position="294"/>
        <end position="312"/>
    </location>
</feature>
<dbReference type="InterPro" id="IPR035979">
    <property type="entry name" value="RBD_domain_sf"/>
</dbReference>
<dbReference type="Proteomes" id="UP000187609">
    <property type="component" value="Unassembled WGS sequence"/>
</dbReference>
<evidence type="ECO:0000256" key="1">
    <source>
        <dbReference type="ARBA" id="ARBA00022664"/>
    </source>
</evidence>
<organism evidence="7">
    <name type="scientific">Nicotiana attenuata</name>
    <name type="common">Coyote tobacco</name>
    <dbReference type="NCBI Taxonomy" id="49451"/>
    <lineage>
        <taxon>Eukaryota</taxon>
        <taxon>Viridiplantae</taxon>
        <taxon>Streptophyta</taxon>
        <taxon>Embryophyta</taxon>
        <taxon>Tracheophyta</taxon>
        <taxon>Spermatophyta</taxon>
        <taxon>Magnoliopsida</taxon>
        <taxon>eudicotyledons</taxon>
        <taxon>Gunneridae</taxon>
        <taxon>Pentapetalae</taxon>
        <taxon>asterids</taxon>
        <taxon>lamiids</taxon>
        <taxon>Solanales</taxon>
        <taxon>Solanaceae</taxon>
        <taxon>Nicotianoideae</taxon>
        <taxon>Nicotianeae</taxon>
        <taxon>Nicotiana</taxon>
    </lineage>
</organism>
<name>A0A0M9UMR8_NICAT</name>
<dbReference type="SMR" id="A0A0M9UMR8"/>
<dbReference type="InterPro" id="IPR012677">
    <property type="entry name" value="Nucleotide-bd_a/b_plait_sf"/>
</dbReference>
<feature type="compositionally biased region" description="Basic residues" evidence="5">
    <location>
        <begin position="204"/>
        <end position="218"/>
    </location>
</feature>
<dbReference type="EMBL" id="GCZL01000018">
    <property type="protein sequence ID" value="JAI68028.1"/>
    <property type="molecule type" value="Transcribed_RNA"/>
</dbReference>
<dbReference type="AlphaFoldDB" id="A0A0M9UMR8"/>
<feature type="compositionally biased region" description="Basic and acidic residues" evidence="5">
    <location>
        <begin position="163"/>
        <end position="190"/>
    </location>
</feature>
<dbReference type="PANTHER" id="PTHR23147">
    <property type="entry name" value="SERINE/ARGININE RICH SPLICING FACTOR"/>
    <property type="match status" value="1"/>
</dbReference>
<protein>
    <submittedName>
        <fullName evidence="7">Serine/arginine-rich-splicing factor SCL30A</fullName>
    </submittedName>
    <submittedName>
        <fullName evidence="8">Serinearginine-rich sc35-like splicing factor scl30a</fullName>
    </submittedName>
</protein>
<dbReference type="Gramene" id="OIT39032">
    <property type="protein sequence ID" value="OIT39032"/>
    <property type="gene ID" value="A4A49_31385"/>
</dbReference>
<evidence type="ECO:0000259" key="6">
    <source>
        <dbReference type="PROSITE" id="PS50102"/>
    </source>
</evidence>
<dbReference type="PROSITE" id="PS50102">
    <property type="entry name" value="RRM"/>
    <property type="match status" value="1"/>
</dbReference>
<feature type="compositionally biased region" description="Basic and acidic residues" evidence="5">
    <location>
        <begin position="223"/>
        <end position="235"/>
    </location>
</feature>
<evidence type="ECO:0000313" key="7">
    <source>
        <dbReference type="EMBL" id="JAI68028.1"/>
    </source>
</evidence>
<keyword evidence="4" id="KW-0694">RNA-binding</keyword>
<gene>
    <name evidence="8" type="primary">SCL30A</name>
    <name evidence="8" type="ORF">A4A49_31385</name>
</gene>
<feature type="compositionally biased region" description="Polar residues" evidence="5">
    <location>
        <begin position="247"/>
        <end position="257"/>
    </location>
</feature>
<keyword evidence="9" id="KW-1185">Reference proteome</keyword>
<accession>A0A0M9UMR8</accession>
<dbReference type="GO" id="GO:0003723">
    <property type="term" value="F:RNA binding"/>
    <property type="evidence" value="ECO:0007669"/>
    <property type="project" value="UniProtKB-UniRule"/>
</dbReference>
<feature type="domain" description="RRM" evidence="6">
    <location>
        <begin position="38"/>
        <end position="164"/>
    </location>
</feature>
<proteinExistence type="predicted"/>
<dbReference type="GO" id="GO:0006397">
    <property type="term" value="P:mRNA processing"/>
    <property type="evidence" value="ECO:0007669"/>
    <property type="project" value="UniProtKB-KW"/>
</dbReference>
<evidence type="ECO:0000256" key="5">
    <source>
        <dbReference type="SAM" id="MobiDB-lite"/>
    </source>
</evidence>
<dbReference type="Pfam" id="PF00076">
    <property type="entry name" value="RRM_1"/>
    <property type="match status" value="2"/>
</dbReference>
<feature type="region of interest" description="Disordered" evidence="5">
    <location>
        <begin position="1"/>
        <end position="37"/>
    </location>
</feature>
<feature type="compositionally biased region" description="Basic and acidic residues" evidence="5">
    <location>
        <begin position="258"/>
        <end position="281"/>
    </location>
</feature>
<evidence type="ECO:0000256" key="2">
    <source>
        <dbReference type="ARBA" id="ARBA00022728"/>
    </source>
</evidence>
<sequence length="312" mass="36176">MRRRSYSPSPPRGYGRRGGRSPSPRGRYGGGRTRDAPTSLLVRNLRHDCRPEDLRRPFGQFGPVKDIYLPRDYYTGKSNQVVRVEGDVNGSEDLKEFGFEYNVKISRFQVLKKFKSIFNLIHSSQPRGFGFVQFVDPADAAEAKYQMDGQGFQGRQLTVVFAEENRKKPTEMRARERSGSGRSRSYDRRRYSPQYSRSPPPRYARSRSRGYSPKRRQYSRSVSPEEKRYSRERSYSRSPARDISPPYNGSRSRSQTPVREHSPYDDGRRSRSRSPVKERSPVRGHSRSPSRSRSPGDVRYSRDPDHDASPRH</sequence>
<evidence type="ECO:0000313" key="9">
    <source>
        <dbReference type="Proteomes" id="UP000187609"/>
    </source>
</evidence>
<reference evidence="8 9" key="2">
    <citation type="submission" date="2016-11" db="EMBL/GenBank/DDBJ databases">
        <title>The genome of Nicotiana attenuata.</title>
        <authorList>
            <person name="Xu S."/>
            <person name="Brockmoeller T."/>
            <person name="Gaquerel E."/>
            <person name="Navarro A."/>
            <person name="Kuhl H."/>
            <person name="Gase K."/>
            <person name="Ling Z."/>
            <person name="Zhou W."/>
            <person name="Kreitzer C."/>
            <person name="Stanke M."/>
            <person name="Tang H."/>
            <person name="Lyons E."/>
            <person name="Pandey P."/>
            <person name="Pandey S.P."/>
            <person name="Timmermann B."/>
            <person name="Baldwin I.T."/>
        </authorList>
    </citation>
    <scope>NUCLEOTIDE SEQUENCE [LARGE SCALE GENOMIC DNA]</scope>
    <source>
        <strain evidence="9">cv. UT</strain>
        <strain evidence="8">UT</strain>
        <tissue evidence="8">Leaves</tissue>
    </source>
</reference>
<dbReference type="GO" id="GO:0008380">
    <property type="term" value="P:RNA splicing"/>
    <property type="evidence" value="ECO:0007669"/>
    <property type="project" value="UniProtKB-KW"/>
</dbReference>
<feature type="region of interest" description="Disordered" evidence="5">
    <location>
        <begin position="161"/>
        <end position="312"/>
    </location>
</feature>
<keyword evidence="3" id="KW-0508">mRNA splicing</keyword>
<dbReference type="InterPro" id="IPR000504">
    <property type="entry name" value="RRM_dom"/>
</dbReference>
<dbReference type="InterPro" id="IPR050907">
    <property type="entry name" value="SRSF"/>
</dbReference>
<dbReference type="GO" id="GO:0005681">
    <property type="term" value="C:spliceosomal complex"/>
    <property type="evidence" value="ECO:0007669"/>
    <property type="project" value="UniProtKB-KW"/>
</dbReference>
<keyword evidence="2" id="KW-0747">Spliceosome</keyword>
<evidence type="ECO:0000256" key="4">
    <source>
        <dbReference type="PROSITE-ProRule" id="PRU00176"/>
    </source>
</evidence>